<keyword evidence="2" id="KW-1185">Reference proteome</keyword>
<protein>
    <submittedName>
        <fullName evidence="1">33059_t:CDS:1</fullName>
    </submittedName>
</protein>
<evidence type="ECO:0000313" key="1">
    <source>
        <dbReference type="EMBL" id="CAG8624873.1"/>
    </source>
</evidence>
<evidence type="ECO:0000313" key="2">
    <source>
        <dbReference type="Proteomes" id="UP000789920"/>
    </source>
</evidence>
<dbReference type="EMBL" id="CAJVQC010011189">
    <property type="protein sequence ID" value="CAG8624873.1"/>
    <property type="molecule type" value="Genomic_DNA"/>
</dbReference>
<name>A0ACA9N152_9GLOM</name>
<gene>
    <name evidence="1" type="ORF">RPERSI_LOCUS6865</name>
</gene>
<comment type="caution">
    <text evidence="1">The sequence shown here is derived from an EMBL/GenBank/DDBJ whole genome shotgun (WGS) entry which is preliminary data.</text>
</comment>
<dbReference type="Proteomes" id="UP000789920">
    <property type="component" value="Unassembled WGS sequence"/>
</dbReference>
<feature type="non-terminal residue" evidence="1">
    <location>
        <position position="520"/>
    </location>
</feature>
<sequence>MLSETSPQTRSWLKTKIQNIKRTGLQFSDDILISILVCLMSRDKHLMLTCKQEHTEELKTMVEQIFHNVFGLSCATVTCDTSQTPADFIGNLFSRPKDDNSYSSNSTHIGNSIQNSAEESFNRLQPQKSYRSLITTSSTNSFEKKPPQEFKGIKRQSNLSYSPSHPYHNTNSSIDSSFSDDDELSINEVDEYSSRKLNGRSRTLDSPKETNFVSSNSHPRRRNTYLASPTSTQPIDIPQRPTLSIYTGSPRKNTYSSNYSHLNSYSQSPNTPIDFSSSKRTHGSIGTGGFDSYSPHNSSSRKLAQAVIIESLSNANEIIFAFLLEILAHKEVADKSTTFYLPKPFLIVALLPETYPRYSLPNQLMDRFFISYMYEGIIGFGKSPIVNRRNPMIKEMDIDKLSKDMDNVSVHNDMQRYMRDIVVGLRTHRTVKRGITARASTDLVTFVKALAAVFQRNYVTPELVLFASEKVFSHRIVLREVGDDKSTMYGTNLRTLLKKVRGPTTSGDVIADVLRAVYPP</sequence>
<accession>A0ACA9N152</accession>
<proteinExistence type="predicted"/>
<reference evidence="1" key="1">
    <citation type="submission" date="2021-06" db="EMBL/GenBank/DDBJ databases">
        <authorList>
            <person name="Kallberg Y."/>
            <person name="Tangrot J."/>
            <person name="Rosling A."/>
        </authorList>
    </citation>
    <scope>NUCLEOTIDE SEQUENCE</scope>
    <source>
        <strain evidence="1">MA461A</strain>
    </source>
</reference>
<organism evidence="1 2">
    <name type="scientific">Racocetra persica</name>
    <dbReference type="NCBI Taxonomy" id="160502"/>
    <lineage>
        <taxon>Eukaryota</taxon>
        <taxon>Fungi</taxon>
        <taxon>Fungi incertae sedis</taxon>
        <taxon>Mucoromycota</taxon>
        <taxon>Glomeromycotina</taxon>
        <taxon>Glomeromycetes</taxon>
        <taxon>Diversisporales</taxon>
        <taxon>Gigasporaceae</taxon>
        <taxon>Racocetra</taxon>
    </lineage>
</organism>